<comment type="caution">
    <text evidence="1">The sequence shown here is derived from an EMBL/GenBank/DDBJ whole genome shotgun (WGS) entry which is preliminary data.</text>
</comment>
<evidence type="ECO:0000313" key="1">
    <source>
        <dbReference type="EMBL" id="MDV7010829.1"/>
    </source>
</evidence>
<organism evidence="1 2">
    <name type="scientific">Mycobacterium intracellulare</name>
    <dbReference type="NCBI Taxonomy" id="1767"/>
    <lineage>
        <taxon>Bacteria</taxon>
        <taxon>Bacillati</taxon>
        <taxon>Actinomycetota</taxon>
        <taxon>Actinomycetes</taxon>
        <taxon>Mycobacteriales</taxon>
        <taxon>Mycobacteriaceae</taxon>
        <taxon>Mycobacterium</taxon>
        <taxon>Mycobacterium avium complex (MAC)</taxon>
    </lineage>
</organism>
<gene>
    <name evidence="1" type="ORF">R4F53_00720</name>
</gene>
<dbReference type="EMBL" id="JAWLLD010000001">
    <property type="protein sequence ID" value="MDV7010829.1"/>
    <property type="molecule type" value="Genomic_DNA"/>
</dbReference>
<reference evidence="1" key="1">
    <citation type="submission" date="2023-10" db="EMBL/GenBank/DDBJ databases">
        <title>Characterization and genome sequence of Mycobacterium intracellulare ABSURDO, a novel pathogenic isolate with three colony morphotypes that vary in growth and acid-fastness.</title>
        <authorList>
            <person name="Jude B.A."/>
            <person name="Robinson R.T."/>
        </authorList>
    </citation>
    <scope>NUCLEOTIDE SEQUENCE</scope>
    <source>
        <strain evidence="1">ABSURDO Component B</strain>
    </source>
</reference>
<protein>
    <submittedName>
        <fullName evidence="1">DUF5403 family protein</fullName>
    </submittedName>
</protein>
<sequence>MARLISRKALNSVVAHLEGVRVEVHHEAKEVGRVAEGRLAGHRKTGEHEVTVSQGEVDSFVNLEGEHPESVEFGHWVKGKYENPEKPKFVPGLYIITGAADLDATPKQGPRRR</sequence>
<dbReference type="AlphaFoldDB" id="A0AAE4UBM8"/>
<dbReference type="Pfam" id="PF17395">
    <property type="entry name" value="DUF5403"/>
    <property type="match status" value="1"/>
</dbReference>
<accession>A0AAE4UBM8</accession>
<dbReference type="InterPro" id="IPR039452">
    <property type="entry name" value="DUF5403"/>
</dbReference>
<name>A0AAE4UBM8_MYCIT</name>
<proteinExistence type="predicted"/>
<evidence type="ECO:0000313" key="2">
    <source>
        <dbReference type="Proteomes" id="UP001187143"/>
    </source>
</evidence>
<dbReference type="RefSeq" id="WP_317727137.1">
    <property type="nucleotide sequence ID" value="NZ_JAWLLC010000002.1"/>
</dbReference>
<dbReference type="Proteomes" id="UP001187143">
    <property type="component" value="Unassembled WGS sequence"/>
</dbReference>